<protein>
    <submittedName>
        <fullName evidence="2">ECU10_1465 protein</fullName>
    </submittedName>
</protein>
<evidence type="ECO:0000313" key="2">
    <source>
        <dbReference type="EMBL" id="CCI73991.1"/>
    </source>
</evidence>
<gene>
    <name evidence="2" type="ordered locus">ECU10_1465</name>
</gene>
<proteinExistence type="predicted"/>
<dbReference type="OrthoDB" id="2192493at2759"/>
<evidence type="ECO:0000256" key="1">
    <source>
        <dbReference type="SAM" id="Coils"/>
    </source>
</evidence>
<reference evidence="2 3" key="1">
    <citation type="journal article" date="2001" name="Nature">
        <title>Genome sequence and gene compaction of the eukaryote parasite Encephalitozoon cuniculi.</title>
        <authorList>
            <person name="Katinka M.D."/>
            <person name="Duprat S."/>
            <person name="Cornillot E."/>
            <person name="Metenier G."/>
            <person name="Thomarat F."/>
            <person name="Prensier G."/>
            <person name="Barbe V."/>
            <person name="Peyretaillade E."/>
            <person name="Brottier P."/>
            <person name="Wincker P."/>
            <person name="Delbac F."/>
            <person name="El Alaoui H."/>
            <person name="Peyret P."/>
            <person name="Saurin W."/>
            <person name="Gouy M."/>
            <person name="Weissenbach J."/>
            <person name="Vivares C.P."/>
        </authorList>
    </citation>
    <scope>NUCLEOTIDE SEQUENCE [LARGE SCALE GENOMIC DNA]</scope>
    <source>
        <strain evidence="2 3">GB-M1</strain>
    </source>
</reference>
<sequence>MCDNGKKIKKITETVNILLKKAEKKRKEIINEIRGVDEYLNSLEQKKKRLTRND</sequence>
<dbReference type="HOGENOM" id="CLU_3050309_0_0_1"/>
<evidence type="ECO:0000313" key="3">
    <source>
        <dbReference type="Proteomes" id="UP000000819"/>
    </source>
</evidence>
<dbReference type="InParanoid" id="I7IV50"/>
<dbReference type="AlphaFoldDB" id="I7IV50"/>
<dbReference type="VEuPathDB" id="MicrosporidiaDB:ECU10_1465"/>
<keyword evidence="1" id="KW-0175">Coiled coil</keyword>
<dbReference type="KEGG" id="ecu:ECU10_1465"/>
<feature type="coiled-coil region" evidence="1">
    <location>
        <begin position="8"/>
        <end position="53"/>
    </location>
</feature>
<organism evidence="2 3">
    <name type="scientific">Encephalitozoon cuniculi (strain GB-M1)</name>
    <name type="common">Microsporidian parasite</name>
    <dbReference type="NCBI Taxonomy" id="284813"/>
    <lineage>
        <taxon>Eukaryota</taxon>
        <taxon>Fungi</taxon>
        <taxon>Fungi incertae sedis</taxon>
        <taxon>Microsporidia</taxon>
        <taxon>Unikaryonidae</taxon>
        <taxon>Encephalitozoon</taxon>
    </lineage>
</organism>
<dbReference type="EMBL" id="AL590449">
    <property type="protein sequence ID" value="CCI73991.1"/>
    <property type="molecule type" value="Genomic_DNA"/>
</dbReference>
<reference evidence="2 3" key="2">
    <citation type="journal article" date="2009" name="BMC Genomics">
        <title>Identification of transcriptional signals in Encephalitozoon cuniculi widespread among Microsporidia phylum: support for accurate structural genome annotation.</title>
        <authorList>
            <person name="Peyretaillade E."/>
            <person name="Goncalves O."/>
            <person name="Terrat S."/>
            <person name="Dugat-Bony E."/>
            <person name="Wincker P."/>
            <person name="Cornman R.S."/>
            <person name="Evans J.D."/>
            <person name="Delbac F."/>
            <person name="Peyret P."/>
        </authorList>
    </citation>
    <scope>NUCLEOTIDE SEQUENCE [LARGE SCALE GENOMIC DNA]</scope>
    <source>
        <strain evidence="2 3">GB-M1</strain>
    </source>
</reference>
<name>I7IV50_ENCCU</name>
<dbReference type="Proteomes" id="UP000000819">
    <property type="component" value="Chromosome X"/>
</dbReference>
<dbReference type="RefSeq" id="NP_001402547.1">
    <property type="nucleotide sequence ID" value="NM_001415273.1"/>
</dbReference>
<dbReference type="GeneID" id="77136428"/>
<keyword evidence="3" id="KW-1185">Reference proteome</keyword>
<accession>I7IV50</accession>